<dbReference type="InterPro" id="IPR032675">
    <property type="entry name" value="LRR_dom_sf"/>
</dbReference>
<reference evidence="1" key="1">
    <citation type="submission" date="2022-07" db="EMBL/GenBank/DDBJ databases">
        <title>Genome Sequence of Agrocybe chaxingu.</title>
        <authorList>
            <person name="Buettner E."/>
        </authorList>
    </citation>
    <scope>NUCLEOTIDE SEQUENCE</scope>
    <source>
        <strain evidence="1">MP-N11</strain>
    </source>
</reference>
<comment type="caution">
    <text evidence="1">The sequence shown here is derived from an EMBL/GenBank/DDBJ whole genome shotgun (WGS) entry which is preliminary data.</text>
</comment>
<organism evidence="1 2">
    <name type="scientific">Agrocybe chaxingu</name>
    <dbReference type="NCBI Taxonomy" id="84603"/>
    <lineage>
        <taxon>Eukaryota</taxon>
        <taxon>Fungi</taxon>
        <taxon>Dikarya</taxon>
        <taxon>Basidiomycota</taxon>
        <taxon>Agaricomycotina</taxon>
        <taxon>Agaricomycetes</taxon>
        <taxon>Agaricomycetidae</taxon>
        <taxon>Agaricales</taxon>
        <taxon>Agaricineae</taxon>
        <taxon>Strophariaceae</taxon>
        <taxon>Agrocybe</taxon>
    </lineage>
</organism>
<dbReference type="AlphaFoldDB" id="A0A9W8K943"/>
<dbReference type="SUPFAM" id="SSF52047">
    <property type="entry name" value="RNI-like"/>
    <property type="match status" value="1"/>
</dbReference>
<evidence type="ECO:0000313" key="2">
    <source>
        <dbReference type="Proteomes" id="UP001148786"/>
    </source>
</evidence>
<evidence type="ECO:0000313" key="1">
    <source>
        <dbReference type="EMBL" id="KAJ3510090.1"/>
    </source>
</evidence>
<proteinExistence type="predicted"/>
<sequence>MAKQRTSTFSQECLDSIIDMVAPVKVYSEEDASLTAQQTETLRVLSLVSIRCCMQARKHLFSEIRLQLDDESTHLRNLANVLEANKCGVRECPRRIDLKMPQLRKMKLEAAKSSPIVWSNISEAASTALWGMHKTSPLLDDLGLCRFKQMDVDYVRGWSGIQELSLNDCQFAEPSTGEEGMASFPHLQDLHLSSSLAFLRVLAKGYQAPHSPALRCLDVGIRSCYEGDPMWAFLSSSWVQSLEELKIERWCDSVKKPSVEIRLPALTSLDLRIYAVEGDYIEFTEVVAVGATNSSMKTLSVKIKVSLKAREFGDEPEEAWEIGFNWDELDDILAGPTFSSLETVRVHVEFVLHGDDSCGEEECGDLVYEMVEASTGYSQFRQIGVLESKVDFEFDSSVRWEEEEEED</sequence>
<dbReference type="EMBL" id="JANKHO010000425">
    <property type="protein sequence ID" value="KAJ3510090.1"/>
    <property type="molecule type" value="Genomic_DNA"/>
</dbReference>
<keyword evidence="2" id="KW-1185">Reference proteome</keyword>
<dbReference type="Gene3D" id="3.80.10.10">
    <property type="entry name" value="Ribonuclease Inhibitor"/>
    <property type="match status" value="1"/>
</dbReference>
<dbReference type="Proteomes" id="UP001148786">
    <property type="component" value="Unassembled WGS sequence"/>
</dbReference>
<protein>
    <recommendedName>
        <fullName evidence="3">F-box protein</fullName>
    </recommendedName>
</protein>
<evidence type="ECO:0008006" key="3">
    <source>
        <dbReference type="Google" id="ProtNLM"/>
    </source>
</evidence>
<gene>
    <name evidence="1" type="ORF">NLJ89_g4870</name>
</gene>
<name>A0A9W8K943_9AGAR</name>
<accession>A0A9W8K943</accession>